<keyword evidence="3" id="KW-1185">Reference proteome</keyword>
<proteinExistence type="predicted"/>
<accession>A0A9P9YAR6</accession>
<name>A0A9P9YAR6_9MUSC</name>
<comment type="caution">
    <text evidence="2">The sequence shown here is derived from an EMBL/GenBank/DDBJ whole genome shotgun (WGS) entry which is preliminary data.</text>
</comment>
<evidence type="ECO:0000313" key="3">
    <source>
        <dbReference type="Proteomes" id="UP001059596"/>
    </source>
</evidence>
<feature type="compositionally biased region" description="Acidic residues" evidence="1">
    <location>
        <begin position="1"/>
        <end position="12"/>
    </location>
</feature>
<feature type="compositionally biased region" description="Low complexity" evidence="1">
    <location>
        <begin position="62"/>
        <end position="81"/>
    </location>
</feature>
<feature type="compositionally biased region" description="Low complexity" evidence="1">
    <location>
        <begin position="325"/>
        <end position="342"/>
    </location>
</feature>
<dbReference type="Proteomes" id="UP001059596">
    <property type="component" value="Unassembled WGS sequence"/>
</dbReference>
<dbReference type="AlphaFoldDB" id="A0A9P9YAR6"/>
<feature type="region of interest" description="Disordered" evidence="1">
    <location>
        <begin position="369"/>
        <end position="404"/>
    </location>
</feature>
<dbReference type="EMBL" id="JAMKOV010000131">
    <property type="protein sequence ID" value="KAI8033476.1"/>
    <property type="molecule type" value="Genomic_DNA"/>
</dbReference>
<sequence>MDMDTIELSSDDSDGRSTPRFQSDPQPTTTRDPRLRPGTAYAGRSTRSCPTGRRQPGGPGGATPSSPGPSARTRSRWAASSCTQTHDEDDDEPMSPPAPTRGVSPFYTDAAGHRTYQAPRQRAPSPTGSPGRNWEYNPCGRSPDHPEPSISSHNEEEQAPYVEDVGSDDSGREDQEPYDETEDAYSRDSHEDDDGPQEGVIHYVYTGEDRYGYHHGSWIYLFRKNWEMVQVEAPYRPPDDPIVSFPSPQDEEMGSELPTTCVQTPAPPTGKTMEWKSESSDDEESTGQRFRRKEPAPAVVRHATPAARATIDTVPPREPDAETIADSAHPSATPTSSASDVSMAMSPTTFDLLLGQIAPEMENLRWESTTDWDLHGPNHPQPEETASNDGHSDSDDVPTPGRERYPLPDGWTCNSTDGRVPAVVWQTICARQPSARMSRQRFRVATDEGSYQVTMKPTGAGAVSFLPR</sequence>
<evidence type="ECO:0000313" key="2">
    <source>
        <dbReference type="EMBL" id="KAI8033476.1"/>
    </source>
</evidence>
<feature type="compositionally biased region" description="Polar residues" evidence="1">
    <location>
        <begin position="19"/>
        <end position="30"/>
    </location>
</feature>
<gene>
    <name evidence="2" type="ORF">M5D96_013774</name>
</gene>
<feature type="non-terminal residue" evidence="2">
    <location>
        <position position="1"/>
    </location>
</feature>
<evidence type="ECO:0000256" key="1">
    <source>
        <dbReference type="SAM" id="MobiDB-lite"/>
    </source>
</evidence>
<organism evidence="2 3">
    <name type="scientific">Drosophila gunungcola</name>
    <name type="common">fruit fly</name>
    <dbReference type="NCBI Taxonomy" id="103775"/>
    <lineage>
        <taxon>Eukaryota</taxon>
        <taxon>Metazoa</taxon>
        <taxon>Ecdysozoa</taxon>
        <taxon>Arthropoda</taxon>
        <taxon>Hexapoda</taxon>
        <taxon>Insecta</taxon>
        <taxon>Pterygota</taxon>
        <taxon>Neoptera</taxon>
        <taxon>Endopterygota</taxon>
        <taxon>Diptera</taxon>
        <taxon>Brachycera</taxon>
        <taxon>Muscomorpha</taxon>
        <taxon>Ephydroidea</taxon>
        <taxon>Drosophilidae</taxon>
        <taxon>Drosophila</taxon>
        <taxon>Sophophora</taxon>
    </lineage>
</organism>
<protein>
    <submittedName>
        <fullName evidence="2">Uncharacterized protein</fullName>
    </submittedName>
</protein>
<feature type="region of interest" description="Disordered" evidence="1">
    <location>
        <begin position="239"/>
        <end position="343"/>
    </location>
</feature>
<feature type="region of interest" description="Disordered" evidence="1">
    <location>
        <begin position="1"/>
        <end position="201"/>
    </location>
</feature>
<reference evidence="2" key="1">
    <citation type="journal article" date="2023" name="Genome Biol. Evol.">
        <title>Long-read-based Genome Assembly of Drosophila gunungcola Reveals Fewer Chemosensory Genes in Flower-breeding Species.</title>
        <authorList>
            <person name="Negi A."/>
            <person name="Liao B.Y."/>
            <person name="Yeh S.D."/>
        </authorList>
    </citation>
    <scope>NUCLEOTIDE SEQUENCE</scope>
    <source>
        <strain evidence="2">Sukarami</strain>
    </source>
</reference>